<evidence type="ECO:0000313" key="3">
    <source>
        <dbReference type="Proteomes" id="UP000606974"/>
    </source>
</evidence>
<evidence type="ECO:0000313" key="2">
    <source>
        <dbReference type="EMBL" id="KAF7504729.1"/>
    </source>
</evidence>
<dbReference type="Proteomes" id="UP000606974">
    <property type="component" value="Unassembled WGS sequence"/>
</dbReference>
<comment type="caution">
    <text evidence="2">The sequence shown here is derived from an EMBL/GenBank/DDBJ whole genome shotgun (WGS) entry which is preliminary data.</text>
</comment>
<sequence length="129" mass="14801">MALWKAHPPCPPEAQNKLDNARSLSRTYSAPQDGEEFESSESCIRPRAEAMTAVDAMERDELNSDLKQSDRRIYFRPYRQPPLSLKVAERGPGSILCLQRHLETRRMTLQQVLSAGRQWHPVATIKNRN</sequence>
<gene>
    <name evidence="2" type="ORF">GJ744_001798</name>
</gene>
<reference evidence="2" key="1">
    <citation type="submission" date="2020-02" db="EMBL/GenBank/DDBJ databases">
        <authorList>
            <person name="Palmer J.M."/>
        </authorList>
    </citation>
    <scope>NUCLEOTIDE SEQUENCE</scope>
    <source>
        <strain evidence="2">EPUS1.4</strain>
        <tissue evidence="2">Thallus</tissue>
    </source>
</reference>
<keyword evidence="3" id="KW-1185">Reference proteome</keyword>
<proteinExistence type="predicted"/>
<dbReference type="EMBL" id="JAACFV010000129">
    <property type="protein sequence ID" value="KAF7504729.1"/>
    <property type="molecule type" value="Genomic_DNA"/>
</dbReference>
<dbReference type="AlphaFoldDB" id="A0A8H7DZ71"/>
<evidence type="ECO:0000256" key="1">
    <source>
        <dbReference type="SAM" id="MobiDB-lite"/>
    </source>
</evidence>
<feature type="region of interest" description="Disordered" evidence="1">
    <location>
        <begin position="1"/>
        <end position="45"/>
    </location>
</feature>
<accession>A0A8H7DZ71</accession>
<protein>
    <submittedName>
        <fullName evidence="2">Uncharacterized protein</fullName>
    </submittedName>
</protein>
<name>A0A8H7DZ71_9EURO</name>
<organism evidence="2 3">
    <name type="scientific">Endocarpon pusillum</name>
    <dbReference type="NCBI Taxonomy" id="364733"/>
    <lineage>
        <taxon>Eukaryota</taxon>
        <taxon>Fungi</taxon>
        <taxon>Dikarya</taxon>
        <taxon>Ascomycota</taxon>
        <taxon>Pezizomycotina</taxon>
        <taxon>Eurotiomycetes</taxon>
        <taxon>Chaetothyriomycetidae</taxon>
        <taxon>Verrucariales</taxon>
        <taxon>Verrucariaceae</taxon>
        <taxon>Endocarpon</taxon>
    </lineage>
</organism>